<name>A0A517ZHK0_9PLAN</name>
<organism evidence="1 2">
    <name type="scientific">Symmachiella dynata</name>
    <dbReference type="NCBI Taxonomy" id="2527995"/>
    <lineage>
        <taxon>Bacteria</taxon>
        <taxon>Pseudomonadati</taxon>
        <taxon>Planctomycetota</taxon>
        <taxon>Planctomycetia</taxon>
        <taxon>Planctomycetales</taxon>
        <taxon>Planctomycetaceae</taxon>
        <taxon>Symmachiella</taxon>
    </lineage>
</organism>
<dbReference type="AlphaFoldDB" id="A0A517ZHK0"/>
<evidence type="ECO:0000313" key="1">
    <source>
        <dbReference type="EMBL" id="QDU41956.1"/>
    </source>
</evidence>
<accession>A0A517ZHK0</accession>
<dbReference type="Pfam" id="PF07505">
    <property type="entry name" value="DUF5131"/>
    <property type="match status" value="1"/>
</dbReference>
<reference evidence="1 2" key="1">
    <citation type="submission" date="2019-02" db="EMBL/GenBank/DDBJ databases">
        <title>Deep-cultivation of Planctomycetes and their phenomic and genomic characterization uncovers novel biology.</title>
        <authorList>
            <person name="Wiegand S."/>
            <person name="Jogler M."/>
            <person name="Boedeker C."/>
            <person name="Pinto D."/>
            <person name="Vollmers J."/>
            <person name="Rivas-Marin E."/>
            <person name="Kohn T."/>
            <person name="Peeters S.H."/>
            <person name="Heuer A."/>
            <person name="Rast P."/>
            <person name="Oberbeckmann S."/>
            <person name="Bunk B."/>
            <person name="Jeske O."/>
            <person name="Meyerdierks A."/>
            <person name="Storesund J.E."/>
            <person name="Kallscheuer N."/>
            <person name="Luecker S."/>
            <person name="Lage O.M."/>
            <person name="Pohl T."/>
            <person name="Merkel B.J."/>
            <person name="Hornburger P."/>
            <person name="Mueller R.-W."/>
            <person name="Bruemmer F."/>
            <person name="Labrenz M."/>
            <person name="Spormann A.M."/>
            <person name="Op den Camp H."/>
            <person name="Overmann J."/>
            <person name="Amann R."/>
            <person name="Jetten M.S.M."/>
            <person name="Mascher T."/>
            <person name="Medema M.H."/>
            <person name="Devos D.P."/>
            <person name="Kaster A.-K."/>
            <person name="Ovreas L."/>
            <person name="Rohde M."/>
            <person name="Galperin M.Y."/>
            <person name="Jogler C."/>
        </authorList>
    </citation>
    <scope>NUCLEOTIDE SEQUENCE [LARGE SCALE GENOMIC DNA]</scope>
    <source>
        <strain evidence="1 2">Mal52</strain>
    </source>
</reference>
<evidence type="ECO:0000313" key="2">
    <source>
        <dbReference type="Proteomes" id="UP000319383"/>
    </source>
</evidence>
<dbReference type="InterPro" id="IPR011101">
    <property type="entry name" value="DUF5131"/>
</dbReference>
<keyword evidence="2" id="KW-1185">Reference proteome</keyword>
<dbReference type="Proteomes" id="UP000319383">
    <property type="component" value="Chromosome"/>
</dbReference>
<proteinExistence type="predicted"/>
<dbReference type="EMBL" id="CP036276">
    <property type="protein sequence ID" value="QDU41956.1"/>
    <property type="molecule type" value="Genomic_DNA"/>
</dbReference>
<sequence length="269" mass="30637">MSDGSKIEWTDATWNPMRGCTKISPGCKHCYAETFAERFRGVPGHPYEQGFDLRLVPEKLTEPLKWSKPKMVFVNSMSDLFHEDVPDDYIEAVVEMMCTANWHVYQVLTKRSQRLQDLLQTKLRAAAQQPHIWWGTSVENRRHGLPRIDHLRHAGAAMTFLSIEPLLEDIGTFDLSGIDWVIVGGESGAGARPMRPDWVVNIREQCSAAGVPFFFKQWGGVRKKLAGRELEGRTYDEFPEISRHAMADTVTRKTLRSKIEHELLEVASA</sequence>
<dbReference type="KEGG" id="sdyn:Mal52_04110"/>
<protein>
    <submittedName>
        <fullName evidence="1">Phage protein Gp37/Gp68</fullName>
    </submittedName>
</protein>
<dbReference type="RefSeq" id="WP_145373975.1">
    <property type="nucleotide sequence ID" value="NZ_CP036276.1"/>
</dbReference>
<gene>
    <name evidence="1" type="ORF">Mal52_04110</name>
</gene>